<evidence type="ECO:0000256" key="6">
    <source>
        <dbReference type="ARBA" id="ARBA00023136"/>
    </source>
</evidence>
<name>A0ABQ7SAB5_9ACAR</name>
<keyword evidence="9" id="KW-1185">Reference proteome</keyword>
<dbReference type="EMBL" id="JAIFTH010000172">
    <property type="protein sequence ID" value="KAG9510331.1"/>
    <property type="molecule type" value="Genomic_DNA"/>
</dbReference>
<keyword evidence="5 7" id="KW-1133">Transmembrane helix</keyword>
<comment type="caution">
    <text evidence="7">Lacks conserved residue(s) required for the propagation of feature annotation.</text>
</comment>
<dbReference type="Proteomes" id="UP000825002">
    <property type="component" value="Unassembled WGS sequence"/>
</dbReference>
<dbReference type="InterPro" id="IPR007599">
    <property type="entry name" value="DER1"/>
</dbReference>
<keyword evidence="4 7" id="KW-0256">Endoplasmic reticulum</keyword>
<evidence type="ECO:0000313" key="8">
    <source>
        <dbReference type="EMBL" id="KAG9510331.1"/>
    </source>
</evidence>
<evidence type="ECO:0000256" key="7">
    <source>
        <dbReference type="RuleBase" id="RU363059"/>
    </source>
</evidence>
<accession>A0ABQ7SAB5</accession>
<evidence type="ECO:0000313" key="9">
    <source>
        <dbReference type="Proteomes" id="UP000825002"/>
    </source>
</evidence>
<keyword evidence="6 7" id="KW-0472">Membrane</keyword>
<dbReference type="InterPro" id="IPR035952">
    <property type="entry name" value="Rhomboid-like_sf"/>
</dbReference>
<comment type="function">
    <text evidence="7">May be involved in the degradation of misfolded endoplasmic reticulum (ER) luminal proteins.</text>
</comment>
<evidence type="ECO:0000256" key="4">
    <source>
        <dbReference type="ARBA" id="ARBA00022824"/>
    </source>
</evidence>
<evidence type="ECO:0000256" key="3">
    <source>
        <dbReference type="ARBA" id="ARBA00022692"/>
    </source>
</evidence>
<evidence type="ECO:0000256" key="5">
    <source>
        <dbReference type="ARBA" id="ARBA00022989"/>
    </source>
</evidence>
<feature type="non-terminal residue" evidence="8">
    <location>
        <position position="1"/>
    </location>
</feature>
<feature type="transmembrane region" description="Helical" evidence="7">
    <location>
        <begin position="17"/>
        <end position="39"/>
    </location>
</feature>
<reference evidence="8 9" key="1">
    <citation type="submission" date="2020-10" db="EMBL/GenBank/DDBJ databases">
        <authorList>
            <person name="Klimov P.B."/>
            <person name="Dyachkov S.M."/>
            <person name="Chetverikov P.E."/>
        </authorList>
    </citation>
    <scope>NUCLEOTIDE SEQUENCE [LARGE SCALE GENOMIC DNA]</scope>
    <source>
        <strain evidence="8">BMOC 18-1129-001#AD2665</strain>
        <tissue evidence="8">Entire mites</tissue>
    </source>
</reference>
<protein>
    <recommendedName>
        <fullName evidence="7">Derlin</fullName>
    </recommendedName>
</protein>
<sequence length="114" mass="13279">MAEIADWFNRMPFFTRYWFGASVAIPVLCRLGVCSPYLMVLTPDFLAKLHVWKPLTAVFYYPLSGNKGFHYLVNLYFLYSYSTRLETGHFGPAPADFAFMLMFMWTALFVSFLN</sequence>
<comment type="subcellular location">
    <subcellularLocation>
        <location evidence="1 7">Endoplasmic reticulum membrane</location>
        <topology evidence="1 7">Multi-pass membrane protein</topology>
    </subcellularLocation>
</comment>
<feature type="transmembrane region" description="Helical" evidence="7">
    <location>
        <begin position="59"/>
        <end position="81"/>
    </location>
</feature>
<evidence type="ECO:0000256" key="2">
    <source>
        <dbReference type="ARBA" id="ARBA00008917"/>
    </source>
</evidence>
<evidence type="ECO:0000256" key="1">
    <source>
        <dbReference type="ARBA" id="ARBA00004477"/>
    </source>
</evidence>
<feature type="transmembrane region" description="Helical" evidence="7">
    <location>
        <begin position="93"/>
        <end position="113"/>
    </location>
</feature>
<dbReference type="PANTHER" id="PTHR11009">
    <property type="entry name" value="DER1-LIKE PROTEIN, DERLIN"/>
    <property type="match status" value="1"/>
</dbReference>
<dbReference type="Pfam" id="PF04511">
    <property type="entry name" value="DER1"/>
    <property type="match status" value="1"/>
</dbReference>
<keyword evidence="3 7" id="KW-0812">Transmembrane</keyword>
<dbReference type="SUPFAM" id="SSF144091">
    <property type="entry name" value="Rhomboid-like"/>
    <property type="match status" value="1"/>
</dbReference>
<proteinExistence type="inferred from homology"/>
<organism evidence="8 9">
    <name type="scientific">Fragariocoptes setiger</name>
    <dbReference type="NCBI Taxonomy" id="1670756"/>
    <lineage>
        <taxon>Eukaryota</taxon>
        <taxon>Metazoa</taxon>
        <taxon>Ecdysozoa</taxon>
        <taxon>Arthropoda</taxon>
        <taxon>Chelicerata</taxon>
        <taxon>Arachnida</taxon>
        <taxon>Acari</taxon>
        <taxon>Acariformes</taxon>
        <taxon>Trombidiformes</taxon>
        <taxon>Prostigmata</taxon>
        <taxon>Eupodina</taxon>
        <taxon>Eriophyoidea</taxon>
        <taxon>Phytoptidae</taxon>
        <taxon>Fragariocoptes</taxon>
    </lineage>
</organism>
<gene>
    <name evidence="8" type="primary">DERL1</name>
    <name evidence="8" type="ORF">GZH46_01130</name>
</gene>
<comment type="caution">
    <text evidence="8">The sequence shown here is derived from an EMBL/GenBank/DDBJ whole genome shotgun (WGS) entry which is preliminary data.</text>
</comment>
<comment type="similarity">
    <text evidence="2 7">Belongs to the derlin family.</text>
</comment>